<dbReference type="Proteomes" id="UP000026915">
    <property type="component" value="Chromosome 6"/>
</dbReference>
<dbReference type="OMA" id="TEECEDF"/>
<feature type="domain" description="Endonuclease/exonuclease/phosphatase" evidence="1">
    <location>
        <begin position="114"/>
        <end position="196"/>
    </location>
</feature>
<keyword evidence="3" id="KW-1185">Reference proteome</keyword>
<dbReference type="HOGENOM" id="CLU_093653_0_0_1"/>
<dbReference type="PANTHER" id="PTHR33710">
    <property type="entry name" value="BNAC02G09200D PROTEIN"/>
    <property type="match status" value="1"/>
</dbReference>
<gene>
    <name evidence="2" type="ORF">TCM_028693</name>
</gene>
<reference evidence="2 3" key="1">
    <citation type="journal article" date="2013" name="Genome Biol.">
        <title>The genome sequence of the most widely cultivated cacao type and its use to identify candidate genes regulating pod color.</title>
        <authorList>
            <person name="Motamayor J.C."/>
            <person name="Mockaitis K."/>
            <person name="Schmutz J."/>
            <person name="Haiminen N."/>
            <person name="Iii D.L."/>
            <person name="Cornejo O."/>
            <person name="Findley S.D."/>
            <person name="Zheng P."/>
            <person name="Utro F."/>
            <person name="Royaert S."/>
            <person name="Saski C."/>
            <person name="Jenkins J."/>
            <person name="Podicheti R."/>
            <person name="Zhao M."/>
            <person name="Scheffler B.E."/>
            <person name="Stack J.C."/>
            <person name="Feltus F.A."/>
            <person name="Mustiga G.M."/>
            <person name="Amores F."/>
            <person name="Phillips W."/>
            <person name="Marelli J.P."/>
            <person name="May G.D."/>
            <person name="Shapiro H."/>
            <person name="Ma J."/>
            <person name="Bustamante C.D."/>
            <person name="Schnell R.J."/>
            <person name="Main D."/>
            <person name="Gilbert D."/>
            <person name="Parida L."/>
            <person name="Kuhn D.N."/>
        </authorList>
    </citation>
    <scope>NUCLEOTIDE SEQUENCE [LARGE SCALE GENOMIC DNA]</scope>
    <source>
        <strain evidence="3">cv. Matina 1-6</strain>
    </source>
</reference>
<dbReference type="Pfam" id="PF03372">
    <property type="entry name" value="Exo_endo_phos"/>
    <property type="match status" value="1"/>
</dbReference>
<dbReference type="InterPro" id="IPR005135">
    <property type="entry name" value="Endo/exonuclease/phosphatase"/>
</dbReference>
<dbReference type="AlphaFoldDB" id="A0A061GAZ3"/>
<evidence type="ECO:0000313" key="3">
    <source>
        <dbReference type="Proteomes" id="UP000026915"/>
    </source>
</evidence>
<proteinExistence type="predicted"/>
<dbReference type="SUPFAM" id="SSF56219">
    <property type="entry name" value="DNase I-like"/>
    <property type="match status" value="1"/>
</dbReference>
<dbReference type="eggNOG" id="KOG1075">
    <property type="taxonomic scope" value="Eukaryota"/>
</dbReference>
<dbReference type="InterPro" id="IPR036691">
    <property type="entry name" value="Endo/exonu/phosph_ase_sf"/>
</dbReference>
<dbReference type="EMBL" id="CM001884">
    <property type="protein sequence ID" value="EOY26736.1"/>
    <property type="molecule type" value="Genomic_DNA"/>
</dbReference>
<dbReference type="PANTHER" id="PTHR33710:SF62">
    <property type="entry name" value="DUF4283 DOMAIN PROTEIN"/>
    <property type="match status" value="1"/>
</dbReference>
<dbReference type="Gramene" id="EOY26736">
    <property type="protein sequence ID" value="EOY26736"/>
    <property type="gene ID" value="TCM_028693"/>
</dbReference>
<dbReference type="InParanoid" id="A0A061GAZ3"/>
<protein>
    <recommendedName>
        <fullName evidence="1">Endonuclease/exonuclease/phosphatase domain-containing protein</fullName>
    </recommendedName>
</protein>
<evidence type="ECO:0000313" key="2">
    <source>
        <dbReference type="EMBL" id="EOY26736.1"/>
    </source>
</evidence>
<sequence length="197" mass="22646">MISALVWNVRGISSAVIQRRIKKLQLLHKMKTLVILEPMVDNSKADFIRRKLGFEKVFKNCSQKIWLFHSVDLSCEVLLDQVQCLHVKLTMPWLEIPLLASFIFVKCTRSERLILWDCLRGLSANIHAPWIVGGDFNAIIRSGERMNGAAPHGGSMEDFATALLDCGLMDGEYEGNPFTWTNNRMFQRLDRMVYNHH</sequence>
<accession>A0A061GAZ3</accession>
<dbReference type="Gene3D" id="3.60.10.10">
    <property type="entry name" value="Endonuclease/exonuclease/phosphatase"/>
    <property type="match status" value="1"/>
</dbReference>
<dbReference type="GO" id="GO:0003824">
    <property type="term" value="F:catalytic activity"/>
    <property type="evidence" value="ECO:0007669"/>
    <property type="project" value="InterPro"/>
</dbReference>
<name>A0A061GAZ3_THECC</name>
<evidence type="ECO:0000259" key="1">
    <source>
        <dbReference type="Pfam" id="PF03372"/>
    </source>
</evidence>
<organism evidence="2 3">
    <name type="scientific">Theobroma cacao</name>
    <name type="common">Cacao</name>
    <name type="synonym">Cocoa</name>
    <dbReference type="NCBI Taxonomy" id="3641"/>
    <lineage>
        <taxon>Eukaryota</taxon>
        <taxon>Viridiplantae</taxon>
        <taxon>Streptophyta</taxon>
        <taxon>Embryophyta</taxon>
        <taxon>Tracheophyta</taxon>
        <taxon>Spermatophyta</taxon>
        <taxon>Magnoliopsida</taxon>
        <taxon>eudicotyledons</taxon>
        <taxon>Gunneridae</taxon>
        <taxon>Pentapetalae</taxon>
        <taxon>rosids</taxon>
        <taxon>malvids</taxon>
        <taxon>Malvales</taxon>
        <taxon>Malvaceae</taxon>
        <taxon>Byttnerioideae</taxon>
        <taxon>Theobroma</taxon>
    </lineage>
</organism>